<dbReference type="Proteomes" id="UP000594638">
    <property type="component" value="Unassembled WGS sequence"/>
</dbReference>
<evidence type="ECO:0000313" key="3">
    <source>
        <dbReference type="Proteomes" id="UP000594638"/>
    </source>
</evidence>
<name>A0A8S0SZ97_OLEEU</name>
<sequence>METSIREIFPQFGTYRTSSDASLFSSSLPVLPHENEPERDRQPIEGASFSSNKLHPEVEYTELLKDIENYAIGSMLPDNEDELLAGIMDNFDLGGLPNHMNNSEEYDLSGSGGGLELESDPQGNLGAGFSEASLSDGVVSNGVVHYGLPIGTGTVAGEHLFENILPGRNINSHVEDSELRSLFEQYGDI</sequence>
<proteinExistence type="predicted"/>
<evidence type="ECO:0000313" key="2">
    <source>
        <dbReference type="EMBL" id="CAA2996496.1"/>
    </source>
</evidence>
<evidence type="ECO:0000256" key="1">
    <source>
        <dbReference type="SAM" id="MobiDB-lite"/>
    </source>
</evidence>
<feature type="region of interest" description="Disordered" evidence="1">
    <location>
        <begin position="27"/>
        <end position="52"/>
    </location>
</feature>
<keyword evidence="3" id="KW-1185">Reference proteome</keyword>
<comment type="caution">
    <text evidence="2">The sequence shown here is derived from an EMBL/GenBank/DDBJ whole genome shotgun (WGS) entry which is preliminary data.</text>
</comment>
<accession>A0A8S0SZ97</accession>
<gene>
    <name evidence="2" type="ORF">OLEA9_A119716</name>
</gene>
<dbReference type="EMBL" id="CACTIH010005527">
    <property type="protein sequence ID" value="CAA2996496.1"/>
    <property type="molecule type" value="Genomic_DNA"/>
</dbReference>
<organism evidence="2 3">
    <name type="scientific">Olea europaea subsp. europaea</name>
    <dbReference type="NCBI Taxonomy" id="158383"/>
    <lineage>
        <taxon>Eukaryota</taxon>
        <taxon>Viridiplantae</taxon>
        <taxon>Streptophyta</taxon>
        <taxon>Embryophyta</taxon>
        <taxon>Tracheophyta</taxon>
        <taxon>Spermatophyta</taxon>
        <taxon>Magnoliopsida</taxon>
        <taxon>eudicotyledons</taxon>
        <taxon>Gunneridae</taxon>
        <taxon>Pentapetalae</taxon>
        <taxon>asterids</taxon>
        <taxon>lamiids</taxon>
        <taxon>Lamiales</taxon>
        <taxon>Oleaceae</taxon>
        <taxon>Oleeae</taxon>
        <taxon>Olea</taxon>
    </lineage>
</organism>
<dbReference type="AlphaFoldDB" id="A0A8S0SZ97"/>
<protein>
    <submittedName>
        <fullName evidence="2">Protein MEI2-like 2</fullName>
    </submittedName>
</protein>
<dbReference type="Gramene" id="OE9A119716T1">
    <property type="protein sequence ID" value="OE9A119716C1"/>
    <property type="gene ID" value="OE9A119716"/>
</dbReference>
<dbReference type="OrthoDB" id="10265654at2759"/>
<feature type="compositionally biased region" description="Basic and acidic residues" evidence="1">
    <location>
        <begin position="33"/>
        <end position="43"/>
    </location>
</feature>
<reference evidence="2 3" key="1">
    <citation type="submission" date="2019-12" db="EMBL/GenBank/DDBJ databases">
        <authorList>
            <person name="Alioto T."/>
            <person name="Alioto T."/>
            <person name="Gomez Garrido J."/>
        </authorList>
    </citation>
    <scope>NUCLEOTIDE SEQUENCE [LARGE SCALE GENOMIC DNA]</scope>
</reference>